<dbReference type="EMBL" id="SODV01000001">
    <property type="protein sequence ID" value="TDX00095.1"/>
    <property type="molecule type" value="Genomic_DNA"/>
</dbReference>
<evidence type="ECO:0000313" key="5">
    <source>
        <dbReference type="EMBL" id="TDX00095.1"/>
    </source>
</evidence>
<feature type="domain" description="Gliding motility-associated protein GldM second immunoglobulin-like" evidence="4">
    <location>
        <begin position="320"/>
        <end position="400"/>
    </location>
</feature>
<evidence type="ECO:0000259" key="1">
    <source>
        <dbReference type="Pfam" id="PF12080"/>
    </source>
</evidence>
<evidence type="ECO:0000259" key="3">
    <source>
        <dbReference type="Pfam" id="PF21601"/>
    </source>
</evidence>
<dbReference type="InterPro" id="IPR048405">
    <property type="entry name" value="GldM_Ig-like-1"/>
</dbReference>
<feature type="domain" description="Gliding motility-associated protein GldM N-terminal" evidence="2">
    <location>
        <begin position="30"/>
        <end position="215"/>
    </location>
</feature>
<feature type="domain" description="Gliding motility-associated protein GldM first immunoglobulin-like" evidence="3">
    <location>
        <begin position="222"/>
        <end position="314"/>
    </location>
</feature>
<gene>
    <name evidence="5" type="ORF">EDB95_1112</name>
</gene>
<dbReference type="InterPro" id="IPR022719">
    <property type="entry name" value="Motility-assoc_prot_GldM_C"/>
</dbReference>
<sequence>MALPKEPRQKMINMMYLVLTALLAINVSAEILNAFKTVDGSINRSNNLIDNKSKSELTAFDKAIKDQGEAKVLPFKMNALAAVEIEKRASSFIENLKLQIKMASGGKAPDGEEYKDDYMDGPTRIMDNQKKGIALRDSILAWRNELLELAPNGRKSVLEETLPLKLDTPKVENKGNRDWVGAHFRMVPAVAAVTILDKFKNDVKASSASIVEDNLSQINALDIKLDQFEPYVSANSLYLMNGQQFQATIGVGAFSSAVNPEITVDGAPLSVANGKGVYSATASGSGSHTLHVHIRMRKPDNTYLEKDEDITYNVGSSTFAVSADLTKVLFRGIDNPISVSGGGVGAEGLSVSASNGPCTKIGAGKYMLKPGEGSEDRVTVTAHRPDGSTSNLGSESFQVKDLPNPTAYVGTNSGGRMRAAEFRANGGLRAVLENFDFVSGIRFEVTSFTMYCQGGDFNGLQQGTSNSFSFTPVMNLVSKCKPGTAVSFEDIHAKGPDGRTRKLKSVSFLLY</sequence>
<accession>A0A4R8DRP9</accession>
<dbReference type="OrthoDB" id="1490890at2"/>
<comment type="caution">
    <text evidence="5">The sequence shown here is derived from an EMBL/GenBank/DDBJ whole genome shotgun (WGS) entry which is preliminary data.</text>
</comment>
<dbReference type="RefSeq" id="WP_133991360.1">
    <property type="nucleotide sequence ID" value="NZ_SODV01000001.1"/>
</dbReference>
<evidence type="ECO:0000259" key="4">
    <source>
        <dbReference type="Pfam" id="PF21602"/>
    </source>
</evidence>
<name>A0A4R8DRP9_9BACT</name>
<dbReference type="Pfam" id="PF21602">
    <property type="entry name" value="GldM_3rd"/>
    <property type="match status" value="1"/>
</dbReference>
<dbReference type="InterPro" id="IPR048406">
    <property type="entry name" value="GldM_Ig-like-2"/>
</dbReference>
<dbReference type="Pfam" id="PF21601">
    <property type="entry name" value="GldM_2nd"/>
    <property type="match status" value="1"/>
</dbReference>
<dbReference type="Pfam" id="PF12080">
    <property type="entry name" value="GldM_4th"/>
    <property type="match status" value="1"/>
</dbReference>
<dbReference type="Pfam" id="PF12081">
    <property type="entry name" value="GldM_1st"/>
    <property type="match status" value="1"/>
</dbReference>
<evidence type="ECO:0000259" key="2">
    <source>
        <dbReference type="Pfam" id="PF12081"/>
    </source>
</evidence>
<feature type="domain" description="Gliding motility-associated protein GldM C-terminal" evidence="1">
    <location>
        <begin position="403"/>
        <end position="507"/>
    </location>
</feature>
<dbReference type="Proteomes" id="UP000294498">
    <property type="component" value="Unassembled WGS sequence"/>
</dbReference>
<dbReference type="InterPro" id="IPR022720">
    <property type="entry name" value="Motility-assoc_prot_GldM_N"/>
</dbReference>
<dbReference type="InterPro" id="IPR019859">
    <property type="entry name" value="Motility-assoc_prot_GldM"/>
</dbReference>
<keyword evidence="6" id="KW-1185">Reference proteome</keyword>
<evidence type="ECO:0000313" key="6">
    <source>
        <dbReference type="Proteomes" id="UP000294498"/>
    </source>
</evidence>
<reference evidence="5 6" key="1">
    <citation type="submission" date="2019-03" db="EMBL/GenBank/DDBJ databases">
        <title>Genomic Encyclopedia of Type Strains, Phase IV (KMG-IV): sequencing the most valuable type-strain genomes for metagenomic binning, comparative biology and taxonomic classification.</title>
        <authorList>
            <person name="Goeker M."/>
        </authorList>
    </citation>
    <scope>NUCLEOTIDE SEQUENCE [LARGE SCALE GENOMIC DNA]</scope>
    <source>
        <strain evidence="5 6">DSM 100059</strain>
    </source>
</reference>
<dbReference type="AlphaFoldDB" id="A0A4R8DRP9"/>
<organism evidence="5 6">
    <name type="scientific">Dinghuibacter silviterrae</name>
    <dbReference type="NCBI Taxonomy" id="1539049"/>
    <lineage>
        <taxon>Bacteria</taxon>
        <taxon>Pseudomonadati</taxon>
        <taxon>Bacteroidota</taxon>
        <taxon>Chitinophagia</taxon>
        <taxon>Chitinophagales</taxon>
        <taxon>Chitinophagaceae</taxon>
        <taxon>Dinghuibacter</taxon>
    </lineage>
</organism>
<protein>
    <submittedName>
        <fullName evidence="5">Gliding motility-associated protein GldM</fullName>
    </submittedName>
</protein>
<proteinExistence type="predicted"/>
<dbReference type="NCBIfam" id="TIGR03517">
    <property type="entry name" value="GldM_gliding"/>
    <property type="match status" value="1"/>
</dbReference>